<dbReference type="Proteomes" id="UP000316621">
    <property type="component" value="Chromosome 3"/>
</dbReference>
<dbReference type="AlphaFoldDB" id="A0A4Y7J4E3"/>
<reference evidence="3 4" key="1">
    <citation type="journal article" date="2018" name="Science">
        <title>The opium poppy genome and morphinan production.</title>
        <authorList>
            <person name="Guo L."/>
            <person name="Winzer T."/>
            <person name="Yang X."/>
            <person name="Li Y."/>
            <person name="Ning Z."/>
            <person name="He Z."/>
            <person name="Teodor R."/>
            <person name="Lu Y."/>
            <person name="Bowser T.A."/>
            <person name="Graham I.A."/>
            <person name="Ye K."/>
        </authorList>
    </citation>
    <scope>NUCLEOTIDE SEQUENCE [LARGE SCALE GENOMIC DNA]</scope>
    <source>
        <strain evidence="4">cv. HN1</strain>
        <tissue evidence="3">Leaves</tissue>
    </source>
</reference>
<dbReference type="Gene3D" id="1.10.287.1490">
    <property type="match status" value="1"/>
</dbReference>
<feature type="compositionally biased region" description="Basic residues" evidence="2">
    <location>
        <begin position="235"/>
        <end position="245"/>
    </location>
</feature>
<evidence type="ECO:0000313" key="4">
    <source>
        <dbReference type="Proteomes" id="UP000316621"/>
    </source>
</evidence>
<feature type="compositionally biased region" description="Acidic residues" evidence="2">
    <location>
        <begin position="737"/>
        <end position="773"/>
    </location>
</feature>
<evidence type="ECO:0000256" key="1">
    <source>
        <dbReference type="SAM" id="Coils"/>
    </source>
</evidence>
<protein>
    <submittedName>
        <fullName evidence="3">Uncharacterized protein</fullName>
    </submittedName>
</protein>
<sequence>MADQYMTASAPVVPSSSGYRAVQEDKGFKVIVPPGSSPTIPMSGKKILEGPWSTTRTPVTFGQLKAGLPLPLFVLEVPLFYQILARMDRAAYQLGGDAIRWRWGVRLTRAKLKPNMKKLMDVVDQHSSTNNLLRHSNVSLVGQGTLVYCPWKFNWPDQEDCLSQESISLEKKAKLAADKKSKELDVAKSGKTLSRSKKPAHDGEETDDEGEGEEGAEGDGKEFVREDSRILPNPKKAKTSKSIQRRNKFRGVSKNKPLINVVNPLTLGSTNASLSTNTDDPFTLSSLEKFLIADFDRGMGSSGFVHYSRAMSPERSSSDSISVDFVSKISYISQFSMSDPSLSPVRELALNLASHPSADASQSGWEFFSKLSLDQHVAFDYLNSRRAIAQIMNYRKVANVVRAQSSQMSSLKNEVADLQGEVSLLKKDRHRLDNELSSATNAAKDAQVRNDIFADRDALLVHFNSLRQEFMLAEDEEGDIEDDVEDYKIKYEHLKIEFRKLFAVIGSSRSRAQRFRGVIRQLNGEKAALINEKNEAVAEGVEALRVCQRENHELRVILEKIRTRLRIKANDDFDRALSEIEENRVAAAKYISWVDQHQKTLDSMIMHKEDVLKTGKSLRAELNSLTEKFEKSQQELGMLNGGDGSSSQLEADLSGKLSLANDELTRVRAEVEQYKGTMEAMYALLKRRKKAQLTNAGHEAQRVCNRVSRDIFDRVTTENNIPTRPDVLVPENEFMELESSDEGEFVEEEEGSSEEEAGEDDVDEEERDADEQEGDGKAASGDGLGDLGDGLYQQGPPSSSPNDVPIVSQPGAGDSSQVSSPFHDWAAF</sequence>
<proteinExistence type="predicted"/>
<accession>A0A4Y7J4E3</accession>
<evidence type="ECO:0000313" key="3">
    <source>
        <dbReference type="EMBL" id="RZC56014.1"/>
    </source>
</evidence>
<feature type="coiled-coil region" evidence="1">
    <location>
        <begin position="401"/>
        <end position="449"/>
    </location>
</feature>
<feature type="compositionally biased region" description="Acidic residues" evidence="2">
    <location>
        <begin position="204"/>
        <end position="217"/>
    </location>
</feature>
<organism evidence="3 4">
    <name type="scientific">Papaver somniferum</name>
    <name type="common">Opium poppy</name>
    <dbReference type="NCBI Taxonomy" id="3469"/>
    <lineage>
        <taxon>Eukaryota</taxon>
        <taxon>Viridiplantae</taxon>
        <taxon>Streptophyta</taxon>
        <taxon>Embryophyta</taxon>
        <taxon>Tracheophyta</taxon>
        <taxon>Spermatophyta</taxon>
        <taxon>Magnoliopsida</taxon>
        <taxon>Ranunculales</taxon>
        <taxon>Papaveraceae</taxon>
        <taxon>Papaveroideae</taxon>
        <taxon>Papaver</taxon>
    </lineage>
</organism>
<evidence type="ECO:0000256" key="2">
    <source>
        <dbReference type="SAM" id="MobiDB-lite"/>
    </source>
</evidence>
<dbReference type="Gramene" id="RZC56014">
    <property type="protein sequence ID" value="RZC56014"/>
    <property type="gene ID" value="C5167_014867"/>
</dbReference>
<keyword evidence="4" id="KW-1185">Reference proteome</keyword>
<dbReference type="EMBL" id="CM010717">
    <property type="protein sequence ID" value="RZC56014.1"/>
    <property type="molecule type" value="Genomic_DNA"/>
</dbReference>
<feature type="region of interest" description="Disordered" evidence="2">
    <location>
        <begin position="180"/>
        <end position="245"/>
    </location>
</feature>
<feature type="region of interest" description="Disordered" evidence="2">
    <location>
        <begin position="737"/>
        <end position="828"/>
    </location>
</feature>
<gene>
    <name evidence="3" type="ORF">C5167_014867</name>
</gene>
<feature type="coiled-coil region" evidence="1">
    <location>
        <begin position="615"/>
        <end position="677"/>
    </location>
</feature>
<name>A0A4Y7J4E3_PAPSO</name>
<feature type="compositionally biased region" description="Basic and acidic residues" evidence="2">
    <location>
        <begin position="218"/>
        <end position="229"/>
    </location>
</feature>
<keyword evidence="1" id="KW-0175">Coiled coil</keyword>